<organism evidence="4 5">
    <name type="scientific">Sinobacterium caligoides</name>
    <dbReference type="NCBI Taxonomy" id="933926"/>
    <lineage>
        <taxon>Bacteria</taxon>
        <taxon>Pseudomonadati</taxon>
        <taxon>Pseudomonadota</taxon>
        <taxon>Gammaproteobacteria</taxon>
        <taxon>Cellvibrionales</taxon>
        <taxon>Spongiibacteraceae</taxon>
        <taxon>Sinobacterium</taxon>
    </lineage>
</organism>
<dbReference type="PANTHER" id="PTHR11364:SF27">
    <property type="entry name" value="SULFURTRANSFERASE"/>
    <property type="match status" value="1"/>
</dbReference>
<dbReference type="InterPro" id="IPR045078">
    <property type="entry name" value="TST/MPST-like"/>
</dbReference>
<comment type="caution">
    <text evidence="4">The sequence shown here is derived from an EMBL/GenBank/DDBJ whole genome shotgun (WGS) entry which is preliminary data.</text>
</comment>
<evidence type="ECO:0000259" key="3">
    <source>
        <dbReference type="PROSITE" id="PS50206"/>
    </source>
</evidence>
<dbReference type="PROSITE" id="PS50206">
    <property type="entry name" value="RHODANESE_3"/>
    <property type="match status" value="2"/>
</dbReference>
<dbReference type="AlphaFoldDB" id="A0A3N2E0X5"/>
<dbReference type="InterPro" id="IPR001763">
    <property type="entry name" value="Rhodanese-like_dom"/>
</dbReference>
<dbReference type="OrthoDB" id="9781034at2"/>
<feature type="domain" description="Rhodanese" evidence="3">
    <location>
        <begin position="163"/>
        <end position="263"/>
    </location>
</feature>
<sequence>MTPMIDAAALQHRTDTVIIDCRYSLAAPEQGRALYAEGHIQGAYYADLMSDLSSPVEAHGGRHPLPTAANFSAFCERLGIVKGVTEVVLYDDHRLAFASRAWWLLRYFGHDKVQLLNGGFRAWQAAGGVCDTDAPVPLANGRFQAEPNPAMVASRQELLVASVPARFSLIDAREAARYNGEVEPIDPVAGHIPGALNYPWQGLTNEQGEVQPQQARFASLSADDELVVYCGSGVTACVTLLALTLAGKSSPRLYPGSWSDWCSYLTED</sequence>
<dbReference type="Pfam" id="PF00581">
    <property type="entry name" value="Rhodanese"/>
    <property type="match status" value="2"/>
</dbReference>
<dbReference type="Gene3D" id="3.40.250.10">
    <property type="entry name" value="Rhodanese-like domain"/>
    <property type="match status" value="2"/>
</dbReference>
<keyword evidence="2" id="KW-0677">Repeat</keyword>
<dbReference type="SMART" id="SM00450">
    <property type="entry name" value="RHOD"/>
    <property type="match status" value="2"/>
</dbReference>
<dbReference type="GO" id="GO:0004792">
    <property type="term" value="F:thiosulfate-cyanide sulfurtransferase activity"/>
    <property type="evidence" value="ECO:0007669"/>
    <property type="project" value="TreeGrafter"/>
</dbReference>
<keyword evidence="1 4" id="KW-0808">Transferase</keyword>
<evidence type="ECO:0000313" key="5">
    <source>
        <dbReference type="Proteomes" id="UP000275394"/>
    </source>
</evidence>
<dbReference type="CDD" id="cd01448">
    <property type="entry name" value="TST_Repeat_1"/>
    <property type="match status" value="1"/>
</dbReference>
<keyword evidence="4" id="KW-0670">Pyruvate</keyword>
<dbReference type="EMBL" id="RKHR01000003">
    <property type="protein sequence ID" value="ROS05746.1"/>
    <property type="molecule type" value="Genomic_DNA"/>
</dbReference>
<proteinExistence type="predicted"/>
<evidence type="ECO:0000256" key="2">
    <source>
        <dbReference type="ARBA" id="ARBA00022737"/>
    </source>
</evidence>
<keyword evidence="5" id="KW-1185">Reference proteome</keyword>
<dbReference type="RefSeq" id="WP_123711642.1">
    <property type="nucleotide sequence ID" value="NZ_RKHR01000003.1"/>
</dbReference>
<dbReference type="SUPFAM" id="SSF52821">
    <property type="entry name" value="Rhodanese/Cell cycle control phosphatase"/>
    <property type="match status" value="2"/>
</dbReference>
<accession>A0A3N2E0X5</accession>
<evidence type="ECO:0000313" key="4">
    <source>
        <dbReference type="EMBL" id="ROS05746.1"/>
    </source>
</evidence>
<dbReference type="InterPro" id="IPR036873">
    <property type="entry name" value="Rhodanese-like_dom_sf"/>
</dbReference>
<feature type="domain" description="Rhodanese" evidence="3">
    <location>
        <begin position="12"/>
        <end position="132"/>
    </location>
</feature>
<evidence type="ECO:0000256" key="1">
    <source>
        <dbReference type="ARBA" id="ARBA00022679"/>
    </source>
</evidence>
<dbReference type="CDD" id="cd01449">
    <property type="entry name" value="TST_Repeat_2"/>
    <property type="match status" value="1"/>
</dbReference>
<dbReference type="PANTHER" id="PTHR11364">
    <property type="entry name" value="THIOSULFATE SULFERTANSFERASE"/>
    <property type="match status" value="1"/>
</dbReference>
<reference evidence="4 5" key="1">
    <citation type="submission" date="2018-11" db="EMBL/GenBank/DDBJ databases">
        <title>Genomic Encyclopedia of Type Strains, Phase IV (KMG-IV): sequencing the most valuable type-strain genomes for metagenomic binning, comparative biology and taxonomic classification.</title>
        <authorList>
            <person name="Goeker M."/>
        </authorList>
    </citation>
    <scope>NUCLEOTIDE SEQUENCE [LARGE SCALE GENOMIC DNA]</scope>
    <source>
        <strain evidence="4 5">DSM 100316</strain>
    </source>
</reference>
<name>A0A3N2E0X5_9GAMM</name>
<protein>
    <submittedName>
        <fullName evidence="4">Thiosulfate/3-mercaptopyruvate sulfurtransferase</fullName>
    </submittedName>
</protein>
<dbReference type="Proteomes" id="UP000275394">
    <property type="component" value="Unassembled WGS sequence"/>
</dbReference>
<gene>
    <name evidence="4" type="ORF">EDC56_1298</name>
</gene>